<dbReference type="EMBL" id="BK015996">
    <property type="protein sequence ID" value="DAF88807.1"/>
    <property type="molecule type" value="Genomic_DNA"/>
</dbReference>
<sequence>MNAAPKYATRRNPDNPTFGARIAATAAFLGGSLMPWQRQVADVALELDPDTPGAWRYPVVVVTVPRQAGKSFLLRAVMVDRMMAYNRHEILMTAQTGKDARKRWKQINTALNAEKKPGYFRVYASQGSERTEYLKRGSFISPFAPTPKSIHGDSLHLVTVDEAWAFDAEAGLALETAINPTQLTIKDSQLWIVSTKGTDKSAYLNELIRQGRKSVDDPHSRMCFFEWSADEEAAERDPYSDETLAFHPALGHTQTADKIRALRSDNLASWRRSILNLETAAEETAVDIHLFSSLMDLDLAAPDPSRVCLAVDLAADRSAATIAAAWIDDDGDPCLATVMSGPGIDWVRPALHGLQAAGYAWIGCDPAGPTRTLAADLEAEGTPITTLATREYASACQLFLDRVNAKRLTHDGNQELTQATGAVVLRQLSGVTAFDVAKSPRPIDALRAGAVAVWAACQPRPGIQIY</sequence>
<dbReference type="Gene3D" id="3.40.50.300">
    <property type="entry name" value="P-loop containing nucleotide triphosphate hydrolases"/>
    <property type="match status" value="1"/>
</dbReference>
<organism evidence="1">
    <name type="scientific">Siphoviridae sp. ctcRb7</name>
    <dbReference type="NCBI Taxonomy" id="2825572"/>
    <lineage>
        <taxon>Viruses</taxon>
        <taxon>Duplodnaviria</taxon>
        <taxon>Heunggongvirae</taxon>
        <taxon>Uroviricota</taxon>
        <taxon>Caudoviricetes</taxon>
    </lineage>
</organism>
<dbReference type="InterPro" id="IPR027417">
    <property type="entry name" value="P-loop_NTPase"/>
</dbReference>
<reference evidence="1" key="1">
    <citation type="journal article" date="2021" name="Proc. Natl. Acad. Sci. U.S.A.">
        <title>A Catalog of Tens of Thousands of Viruses from Human Metagenomes Reveals Hidden Associations with Chronic Diseases.</title>
        <authorList>
            <person name="Tisza M.J."/>
            <person name="Buck C.B."/>
        </authorList>
    </citation>
    <scope>NUCLEOTIDE SEQUENCE</scope>
    <source>
        <strain evidence="1">CtcRb7</strain>
    </source>
</reference>
<evidence type="ECO:0000313" key="1">
    <source>
        <dbReference type="EMBL" id="DAF88807.1"/>
    </source>
</evidence>
<proteinExistence type="predicted"/>
<name>A0A8S5U2X4_9CAUD</name>
<accession>A0A8S5U2X4</accession>
<protein>
    <submittedName>
        <fullName evidence="1">Large Terminase</fullName>
    </submittedName>
</protein>